<dbReference type="Gene3D" id="3.90.1150.10">
    <property type="entry name" value="Aspartate Aminotransferase, domain 1"/>
    <property type="match status" value="1"/>
</dbReference>
<evidence type="ECO:0000259" key="7">
    <source>
        <dbReference type="Pfam" id="PF04864"/>
    </source>
</evidence>
<dbReference type="PANTHER" id="PTHR43795">
    <property type="entry name" value="BIFUNCTIONAL ASPARTATE AMINOTRANSFERASE AND GLUTAMATE/ASPARTATE-PREPHENATE AMINOTRANSFERASE-RELATED"/>
    <property type="match status" value="1"/>
</dbReference>
<keyword evidence="8" id="KW-1185">Reference proteome</keyword>
<evidence type="ECO:0000313" key="9">
    <source>
        <dbReference type="RefSeq" id="XP_031387895.1"/>
    </source>
</evidence>
<evidence type="ECO:0000256" key="5">
    <source>
        <dbReference type="SAM" id="Phobius"/>
    </source>
</evidence>
<dbReference type="RefSeq" id="XP_031387895.1">
    <property type="nucleotide sequence ID" value="XM_031532035.1"/>
</dbReference>
<dbReference type="GeneID" id="116200991"/>
<dbReference type="InterPro" id="IPR050478">
    <property type="entry name" value="Ethylene_sulfur-biosynth"/>
</dbReference>
<name>A0A6P8CVC2_PUNGR</name>
<accession>A0A6P8CVC2</accession>
<keyword evidence="3" id="KW-0808">Transferase</keyword>
<dbReference type="GO" id="GO:0006520">
    <property type="term" value="P:amino acid metabolic process"/>
    <property type="evidence" value="ECO:0007669"/>
    <property type="project" value="TreeGrafter"/>
</dbReference>
<evidence type="ECO:0000256" key="4">
    <source>
        <dbReference type="ARBA" id="ARBA00022898"/>
    </source>
</evidence>
<dbReference type="OrthoDB" id="2020362at2759"/>
<dbReference type="GO" id="GO:0016846">
    <property type="term" value="F:carbon-sulfur lyase activity"/>
    <property type="evidence" value="ECO:0007669"/>
    <property type="project" value="InterPro"/>
</dbReference>
<dbReference type="Gene3D" id="3.40.640.10">
    <property type="entry name" value="Type I PLP-dependent aspartate aminotransferase-like (Major domain)"/>
    <property type="match status" value="1"/>
</dbReference>
<dbReference type="Proteomes" id="UP000515151">
    <property type="component" value="Chromosome 3"/>
</dbReference>
<proteinExistence type="inferred from homology"/>
<evidence type="ECO:0000313" key="8">
    <source>
        <dbReference type="Proteomes" id="UP000515151"/>
    </source>
</evidence>
<dbReference type="InterPro" id="IPR015424">
    <property type="entry name" value="PyrdxlP-dep_Trfase"/>
</dbReference>
<feature type="domain" description="Alliinase C-terminal" evidence="7">
    <location>
        <begin position="136"/>
        <end position="493"/>
    </location>
</feature>
<dbReference type="CDD" id="cd00609">
    <property type="entry name" value="AAT_like"/>
    <property type="match status" value="1"/>
</dbReference>
<evidence type="ECO:0000256" key="2">
    <source>
        <dbReference type="ARBA" id="ARBA00006312"/>
    </source>
</evidence>
<keyword evidence="3" id="KW-0032">Aminotransferase</keyword>
<protein>
    <submittedName>
        <fullName evidence="9">Tryptophan aminotransferase-related protein 4-like isoform X1</fullName>
    </submittedName>
</protein>
<dbReference type="Gene3D" id="2.10.25.30">
    <property type="entry name" value="EGF-like, alliinase"/>
    <property type="match status" value="2"/>
</dbReference>
<dbReference type="Pfam" id="PF04864">
    <property type="entry name" value="Alliinase_C"/>
    <property type="match status" value="1"/>
</dbReference>
<evidence type="ECO:0000256" key="3">
    <source>
        <dbReference type="ARBA" id="ARBA00022576"/>
    </source>
</evidence>
<sequence>MSETKKDTSIKFVQCVASCSIALNLFLALNLYLGSSGKVINNQLSWSRLAAEEAELAASMDCSGHGRAYLDGFPIDGKPVCECNLCYGGPDCSEFSPDCPANASGYISVARVKVKFPTINTYIYTCQQRPDNAFFSSGDPLFLEQFWREHAADSGILVAGWHRMSYSFSDQTYISQQLDAHIRKLHNVVGNAVTDGKFLVFGAGSTQLLYAAVHALSLPPDNTSSSSSPAQVVASIPYYALYEMQTDFFDSRESNFQGDAAILINNSDVTTNIIEFVTSPNNPDGQLNKPLLKGSNVKTIYDRAYFWPHFTAIPNPPAHEDLTIFTISKLTGHAGSRFGWALIKDERVYERMTRYMQLNSMGVSRDTQLRALKLLKVVLDGGGREIFKFGYEKMKKRWERLTNTLSLSNRFSLQKVSSQDCAFFRTPREPTPAYAWVKCEREDDEDCFEVMKSANIIGRAGAVFRADNHYVRLSLIRGDDDFDILINNLHKLVSEEGGVSETM</sequence>
<organism evidence="8 9">
    <name type="scientific">Punica granatum</name>
    <name type="common">Pomegranate</name>
    <dbReference type="NCBI Taxonomy" id="22663"/>
    <lineage>
        <taxon>Eukaryota</taxon>
        <taxon>Viridiplantae</taxon>
        <taxon>Streptophyta</taxon>
        <taxon>Embryophyta</taxon>
        <taxon>Tracheophyta</taxon>
        <taxon>Spermatophyta</taxon>
        <taxon>Magnoliopsida</taxon>
        <taxon>eudicotyledons</taxon>
        <taxon>Gunneridae</taxon>
        <taxon>Pentapetalae</taxon>
        <taxon>rosids</taxon>
        <taxon>malvids</taxon>
        <taxon>Myrtales</taxon>
        <taxon>Lythraceae</taxon>
        <taxon>Punica</taxon>
    </lineage>
</organism>
<comment type="cofactor">
    <cofactor evidence="1">
        <name>pyridoxal 5'-phosphate</name>
        <dbReference type="ChEBI" id="CHEBI:597326"/>
    </cofactor>
</comment>
<gene>
    <name evidence="9" type="primary">LOC116200991</name>
</gene>
<keyword evidence="5" id="KW-0472">Membrane</keyword>
<comment type="similarity">
    <text evidence="2">Belongs to the alliinase family.</text>
</comment>
<dbReference type="GO" id="GO:0008483">
    <property type="term" value="F:transaminase activity"/>
    <property type="evidence" value="ECO:0007669"/>
    <property type="project" value="UniProtKB-KW"/>
</dbReference>
<reference evidence="9" key="2">
    <citation type="submission" date="2025-08" db="UniProtKB">
        <authorList>
            <consortium name="RefSeq"/>
        </authorList>
    </citation>
    <scope>IDENTIFICATION</scope>
    <source>
        <tissue evidence="9">Leaf</tissue>
    </source>
</reference>
<evidence type="ECO:0000259" key="6">
    <source>
        <dbReference type="Pfam" id="PF04863"/>
    </source>
</evidence>
<feature type="domain" description="Alliinase EGF-like" evidence="6">
    <location>
        <begin position="45"/>
        <end position="99"/>
    </location>
</feature>
<dbReference type="AlphaFoldDB" id="A0A6P8CVC2"/>
<dbReference type="InterPro" id="IPR015422">
    <property type="entry name" value="PyrdxlP-dep_Trfase_small"/>
</dbReference>
<dbReference type="PANTHER" id="PTHR43795:SF20">
    <property type="entry name" value="TRYPTOPHAN AMINOTRANSFERASE-RELATED PROTEIN 3"/>
    <property type="match status" value="1"/>
</dbReference>
<dbReference type="Pfam" id="PF04863">
    <property type="entry name" value="EGF_alliinase"/>
    <property type="match status" value="1"/>
</dbReference>
<dbReference type="InterPro" id="IPR015421">
    <property type="entry name" value="PyrdxlP-dep_Trfase_major"/>
</dbReference>
<evidence type="ECO:0000256" key="1">
    <source>
        <dbReference type="ARBA" id="ARBA00001933"/>
    </source>
</evidence>
<keyword evidence="5" id="KW-0812">Transmembrane</keyword>
<dbReference type="InterPro" id="IPR037029">
    <property type="entry name" value="Alliinase_N_sf"/>
</dbReference>
<keyword evidence="4" id="KW-0663">Pyridoxal phosphate</keyword>
<keyword evidence="5" id="KW-1133">Transmembrane helix</keyword>
<feature type="transmembrane region" description="Helical" evidence="5">
    <location>
        <begin position="12"/>
        <end position="33"/>
    </location>
</feature>
<dbReference type="SUPFAM" id="SSF53383">
    <property type="entry name" value="PLP-dependent transferases"/>
    <property type="match status" value="1"/>
</dbReference>
<dbReference type="InterPro" id="IPR006948">
    <property type="entry name" value="Alliinase_C"/>
</dbReference>
<dbReference type="InterPro" id="IPR006947">
    <property type="entry name" value="EGF_alliinase"/>
</dbReference>
<reference evidence="8" key="1">
    <citation type="journal article" date="2020" name="Plant Biotechnol. J.">
        <title>The pomegranate (Punica granatum L.) draft genome dissects genetic divergence between soft- and hard-seeded cultivars.</title>
        <authorList>
            <person name="Luo X."/>
            <person name="Li H."/>
            <person name="Wu Z."/>
            <person name="Yao W."/>
            <person name="Zhao P."/>
            <person name="Cao D."/>
            <person name="Yu H."/>
            <person name="Li K."/>
            <person name="Poudel K."/>
            <person name="Zhao D."/>
            <person name="Zhang F."/>
            <person name="Xia X."/>
            <person name="Chen L."/>
            <person name="Wang Q."/>
            <person name="Jing D."/>
            <person name="Cao S."/>
        </authorList>
    </citation>
    <scope>NUCLEOTIDE SEQUENCE [LARGE SCALE GENOMIC DNA]</scope>
    <source>
        <strain evidence="8">cv. Tunisia</strain>
    </source>
</reference>